<feature type="region of interest" description="Disordered" evidence="1">
    <location>
        <begin position="1"/>
        <end position="21"/>
    </location>
</feature>
<evidence type="ECO:0000313" key="2">
    <source>
        <dbReference type="EMBL" id="TGN64228.1"/>
    </source>
</evidence>
<proteinExistence type="predicted"/>
<reference evidence="2 3" key="1">
    <citation type="submission" date="2019-04" db="EMBL/GenBank/DDBJ databases">
        <title>Three New Species of Nocardioides, Nocardioides euryhalodurans sp. nov., Nocardioides seonyuensis sp. nov. and Nocardioides eburneoflavus sp. nov. Isolated from Soil.</title>
        <authorList>
            <person name="Roh S.G."/>
            <person name="Lee C."/>
            <person name="Kim M.-K."/>
            <person name="Kim S.B."/>
        </authorList>
    </citation>
    <scope>NUCLEOTIDE SEQUENCE [LARGE SCALE GENOMIC DNA]</scope>
    <source>
        <strain evidence="2 3">MMS17-SY213</strain>
    </source>
</reference>
<name>A0A4Z1CFC5_9ACTN</name>
<dbReference type="AlphaFoldDB" id="A0A4Z1CFC5"/>
<dbReference type="Proteomes" id="UP000297496">
    <property type="component" value="Unassembled WGS sequence"/>
</dbReference>
<accession>A0A4Z1CFC5</accession>
<evidence type="ECO:0000256" key="1">
    <source>
        <dbReference type="SAM" id="MobiDB-lite"/>
    </source>
</evidence>
<protein>
    <submittedName>
        <fullName evidence="2">Uncharacterized protein</fullName>
    </submittedName>
</protein>
<dbReference type="EMBL" id="SRRO01000001">
    <property type="protein sequence ID" value="TGN64228.1"/>
    <property type="molecule type" value="Genomic_DNA"/>
</dbReference>
<dbReference type="RefSeq" id="WP_135838755.1">
    <property type="nucleotide sequence ID" value="NZ_SRRO01000001.1"/>
</dbReference>
<evidence type="ECO:0000313" key="3">
    <source>
        <dbReference type="Proteomes" id="UP000297496"/>
    </source>
</evidence>
<organism evidence="2 3">
    <name type="scientific">Nocardioides eburneiflavus</name>
    <dbReference type="NCBI Taxonomy" id="2518372"/>
    <lineage>
        <taxon>Bacteria</taxon>
        <taxon>Bacillati</taxon>
        <taxon>Actinomycetota</taxon>
        <taxon>Actinomycetes</taxon>
        <taxon>Propionibacteriales</taxon>
        <taxon>Nocardioidaceae</taxon>
        <taxon>Nocardioides</taxon>
    </lineage>
</organism>
<sequence>MSDIRTDDNNPAVRRSRRQRIGHIEDHPDQTVVVYTMDGDVWLLDWGNQHAIHWPRRDADGRRYRLVTTEVLVVSDDLTLLVENERGDDVEIHAGTICSIFVETWRAGSRK</sequence>
<comment type="caution">
    <text evidence="2">The sequence shown here is derived from an EMBL/GenBank/DDBJ whole genome shotgun (WGS) entry which is preliminary data.</text>
</comment>
<gene>
    <name evidence="2" type="ORF">EXE59_09880</name>
</gene>
<keyword evidence="3" id="KW-1185">Reference proteome</keyword>